<dbReference type="Gene3D" id="3.40.50.300">
    <property type="entry name" value="P-loop containing nucleotide triphosphate hydrolases"/>
    <property type="match status" value="1"/>
</dbReference>
<keyword evidence="6" id="KW-0067">ATP-binding</keyword>
<dbReference type="GO" id="GO:0031411">
    <property type="term" value="C:gas vesicle"/>
    <property type="evidence" value="ECO:0007669"/>
    <property type="project" value="UniProtKB-SubCell"/>
</dbReference>
<evidence type="ECO:0000313" key="12">
    <source>
        <dbReference type="Proteomes" id="UP000002217"/>
    </source>
</evidence>
<evidence type="ECO:0000256" key="8">
    <source>
        <dbReference type="ARBA" id="ARBA00035108"/>
    </source>
</evidence>
<dbReference type="PANTHER" id="PTHR42759:SF1">
    <property type="entry name" value="MAGNESIUM-CHELATASE SUBUNIT CHLD"/>
    <property type="match status" value="1"/>
</dbReference>
<dbReference type="InterPro" id="IPR003593">
    <property type="entry name" value="AAA+_ATPase"/>
</dbReference>
<dbReference type="InterPro" id="IPR011704">
    <property type="entry name" value="ATPase_dyneun-rel_AAA"/>
</dbReference>
<evidence type="ECO:0000256" key="4">
    <source>
        <dbReference type="ARBA" id="ARBA00022741"/>
    </source>
</evidence>
<feature type="domain" description="AAA+ ATPase" evidence="10">
    <location>
        <begin position="39"/>
        <end position="208"/>
    </location>
</feature>
<keyword evidence="7" id="KW-0304">Gas vesicle</keyword>
<dbReference type="Proteomes" id="UP000002217">
    <property type="component" value="Chromosome"/>
</dbReference>
<keyword evidence="5" id="KW-0378">Hydrolase</keyword>
<name>C8W3J7_DESAS</name>
<organism evidence="11 12">
    <name type="scientific">Desulfofarcimen acetoxidans (strain ATCC 49208 / DSM 771 / KCTC 5769 / VKM B-1644 / 5575)</name>
    <name type="common">Desulfotomaculum acetoxidans</name>
    <dbReference type="NCBI Taxonomy" id="485916"/>
    <lineage>
        <taxon>Bacteria</taxon>
        <taxon>Bacillati</taxon>
        <taxon>Bacillota</taxon>
        <taxon>Clostridia</taxon>
        <taxon>Eubacteriales</taxon>
        <taxon>Peptococcaceae</taxon>
        <taxon>Desulfofarcimen</taxon>
    </lineage>
</organism>
<evidence type="ECO:0000313" key="11">
    <source>
        <dbReference type="EMBL" id="ACV63783.1"/>
    </source>
</evidence>
<dbReference type="HOGENOM" id="CLU_051123_1_0_9"/>
<gene>
    <name evidence="11" type="ordered locus">Dtox_3031</name>
</gene>
<reference evidence="11 12" key="1">
    <citation type="journal article" date="2009" name="Stand. Genomic Sci.">
        <title>Complete genome sequence of Desulfotomaculum acetoxidans type strain (5575).</title>
        <authorList>
            <person name="Spring S."/>
            <person name="Lapidus A."/>
            <person name="Schroder M."/>
            <person name="Gleim D."/>
            <person name="Sims D."/>
            <person name="Meincke L."/>
            <person name="Glavina Del Rio T."/>
            <person name="Tice H."/>
            <person name="Copeland A."/>
            <person name="Cheng J.F."/>
            <person name="Lucas S."/>
            <person name="Chen F."/>
            <person name="Nolan M."/>
            <person name="Bruce D."/>
            <person name="Goodwin L."/>
            <person name="Pitluck S."/>
            <person name="Ivanova N."/>
            <person name="Mavromatis K."/>
            <person name="Mikhailova N."/>
            <person name="Pati A."/>
            <person name="Chen A."/>
            <person name="Palaniappan K."/>
            <person name="Land M."/>
            <person name="Hauser L."/>
            <person name="Chang Y.J."/>
            <person name="Jeffries C.D."/>
            <person name="Chain P."/>
            <person name="Saunders E."/>
            <person name="Brettin T."/>
            <person name="Detter J.C."/>
            <person name="Goker M."/>
            <person name="Bristow J."/>
            <person name="Eisen J.A."/>
            <person name="Markowitz V."/>
            <person name="Hugenholtz P."/>
            <person name="Kyrpides N.C."/>
            <person name="Klenk H.P."/>
            <person name="Han C."/>
        </authorList>
    </citation>
    <scope>NUCLEOTIDE SEQUENCE [LARGE SCALE GENOMIC DNA]</scope>
    <source>
        <strain evidence="12">ATCC 49208 / DSM 771 / VKM B-1644</strain>
    </source>
</reference>
<keyword evidence="12" id="KW-1185">Reference proteome</keyword>
<dbReference type="OrthoDB" id="9808317at2"/>
<evidence type="ECO:0000256" key="2">
    <source>
        <dbReference type="ARBA" id="ARBA00009417"/>
    </source>
</evidence>
<dbReference type="AlphaFoldDB" id="C8W3J7"/>
<dbReference type="SUPFAM" id="SSF52540">
    <property type="entry name" value="P-loop containing nucleoside triphosphate hydrolases"/>
    <property type="match status" value="1"/>
</dbReference>
<proteinExistence type="inferred from homology"/>
<dbReference type="NCBIfam" id="TIGR02640">
    <property type="entry name" value="gas_vesic_GvpN"/>
    <property type="match status" value="1"/>
</dbReference>
<dbReference type="GO" id="GO:0005737">
    <property type="term" value="C:cytoplasm"/>
    <property type="evidence" value="ECO:0007669"/>
    <property type="project" value="UniProtKB-SubCell"/>
</dbReference>
<dbReference type="InterPro" id="IPR013462">
    <property type="entry name" value="Gas-vesicle_GvpN"/>
</dbReference>
<dbReference type="RefSeq" id="WP_015758475.1">
    <property type="nucleotide sequence ID" value="NC_013216.1"/>
</dbReference>
<keyword evidence="3" id="KW-0963">Cytoplasm</keyword>
<comment type="subcellular location">
    <subcellularLocation>
        <location evidence="1">Cytoplasm</location>
    </subcellularLocation>
    <subcellularLocation>
        <location evidence="8">Gas vesicle</location>
    </subcellularLocation>
</comment>
<dbReference type="eggNOG" id="COG0714">
    <property type="taxonomic scope" value="Bacteria"/>
</dbReference>
<keyword evidence="4" id="KW-0547">Nucleotide-binding</keyword>
<dbReference type="GO" id="GO:0016887">
    <property type="term" value="F:ATP hydrolysis activity"/>
    <property type="evidence" value="ECO:0007669"/>
    <property type="project" value="InterPro"/>
</dbReference>
<comment type="similarity">
    <text evidence="2">Belongs to the CbbQ/NirQ/NorQ/GpvN family.</text>
</comment>
<evidence type="ECO:0000256" key="5">
    <source>
        <dbReference type="ARBA" id="ARBA00022801"/>
    </source>
</evidence>
<sequence length="307" mass="34615">MQLNGLDKNSIINPVVLSDFVVTDYISNVVDRALAYIKAGFAIHLRGRSGTGKTSIAMYISSKLNRPTLVIHGDEEFRTSDLIGGRYGYRIRKTIDNFVQSVVKVEEDLVERWVDSRLTTACKNGYTLVYDEFTRSRPEANNILLSVLQERLLDISVARGAEEGYVKVHPDFTAIFTSNPEDYAGVYGSQDALRDRMVTLDLDNYDKETEISIIKSKSKLSREDSERVVNILRDLRELGDCEYGPTIRGGIMIAKTLQVLGAPVDKNNEMFRQICEEVLASETSRAGNLQALRKVRKVINELFNKYA</sequence>
<evidence type="ECO:0000259" key="10">
    <source>
        <dbReference type="SMART" id="SM00382"/>
    </source>
</evidence>
<protein>
    <submittedName>
        <fullName evidence="11">Gas vesicle protein GvpN</fullName>
    </submittedName>
</protein>
<dbReference type="Pfam" id="PF07728">
    <property type="entry name" value="AAA_5"/>
    <property type="match status" value="1"/>
</dbReference>
<dbReference type="STRING" id="485916.Dtox_3031"/>
<evidence type="ECO:0000256" key="7">
    <source>
        <dbReference type="ARBA" id="ARBA00022987"/>
    </source>
</evidence>
<evidence type="ECO:0000256" key="3">
    <source>
        <dbReference type="ARBA" id="ARBA00022490"/>
    </source>
</evidence>
<dbReference type="InterPro" id="IPR050764">
    <property type="entry name" value="CbbQ/NirQ/NorQ/GpvN"/>
</dbReference>
<dbReference type="GO" id="GO:0031412">
    <property type="term" value="P:gas vesicle organization"/>
    <property type="evidence" value="ECO:0007669"/>
    <property type="project" value="InterPro"/>
</dbReference>
<dbReference type="InterPro" id="IPR027417">
    <property type="entry name" value="P-loop_NTPase"/>
</dbReference>
<dbReference type="GO" id="GO:0005524">
    <property type="term" value="F:ATP binding"/>
    <property type="evidence" value="ECO:0007669"/>
    <property type="project" value="UniProtKB-KW"/>
</dbReference>
<evidence type="ECO:0000256" key="9">
    <source>
        <dbReference type="ARBA" id="ARBA00049360"/>
    </source>
</evidence>
<dbReference type="PANTHER" id="PTHR42759">
    <property type="entry name" value="MOXR FAMILY PROTEIN"/>
    <property type="match status" value="1"/>
</dbReference>
<evidence type="ECO:0000256" key="1">
    <source>
        <dbReference type="ARBA" id="ARBA00004496"/>
    </source>
</evidence>
<comment type="catalytic activity">
    <reaction evidence="9">
        <text>ATP + H2O = ADP + phosphate + H(+)</text>
        <dbReference type="Rhea" id="RHEA:13065"/>
        <dbReference type="ChEBI" id="CHEBI:15377"/>
        <dbReference type="ChEBI" id="CHEBI:15378"/>
        <dbReference type="ChEBI" id="CHEBI:30616"/>
        <dbReference type="ChEBI" id="CHEBI:43474"/>
        <dbReference type="ChEBI" id="CHEBI:456216"/>
    </reaction>
</comment>
<dbReference type="SMART" id="SM00382">
    <property type="entry name" value="AAA"/>
    <property type="match status" value="1"/>
</dbReference>
<dbReference type="KEGG" id="dae:Dtox_3031"/>
<evidence type="ECO:0000256" key="6">
    <source>
        <dbReference type="ARBA" id="ARBA00022840"/>
    </source>
</evidence>
<dbReference type="EMBL" id="CP001720">
    <property type="protein sequence ID" value="ACV63783.1"/>
    <property type="molecule type" value="Genomic_DNA"/>
</dbReference>
<accession>C8W3J7</accession>